<dbReference type="SUPFAM" id="SSF55387">
    <property type="entry name" value="Frataxin/Nqo15-like"/>
    <property type="match status" value="1"/>
</dbReference>
<evidence type="ECO:0000256" key="1">
    <source>
        <dbReference type="ARBA" id="ARBA00008183"/>
    </source>
</evidence>
<keyword evidence="2" id="KW-0410">Iron transport</keyword>
<dbReference type="EMBL" id="ATCN01000087">
    <property type="protein sequence ID" value="EPR79861.1"/>
    <property type="molecule type" value="Genomic_DNA"/>
</dbReference>
<dbReference type="GO" id="GO:0008199">
    <property type="term" value="F:ferric iron binding"/>
    <property type="evidence" value="ECO:0007669"/>
    <property type="project" value="InterPro"/>
</dbReference>
<proteinExistence type="inferred from homology"/>
<keyword evidence="3" id="KW-0408">Iron</keyword>
<dbReference type="Gene3D" id="3.30.920.10">
    <property type="entry name" value="Frataxin/CyaY"/>
    <property type="match status" value="1"/>
</dbReference>
<dbReference type="PROSITE" id="PS50810">
    <property type="entry name" value="FRATAXIN_2"/>
    <property type="match status" value="1"/>
</dbReference>
<accession>S7WAE7</accession>
<dbReference type="InParanoid" id="S7WAE7"/>
<dbReference type="InterPro" id="IPR002908">
    <property type="entry name" value="Frataxin/CyaY"/>
</dbReference>
<reference evidence="5" key="1">
    <citation type="journal article" date="2013" name="PLoS Genet.">
        <title>The genome of Spraguea lophii and the basis of host-microsporidian interactions.</title>
        <authorList>
            <person name="Campbell S.E."/>
            <person name="Williams T.A."/>
            <person name="Yousuf A."/>
            <person name="Soanes D.M."/>
            <person name="Paszkiewicz K.H."/>
            <person name="Williams B.A.P."/>
        </authorList>
    </citation>
    <scope>NUCLEOTIDE SEQUENCE [LARGE SCALE GENOMIC DNA]</scope>
    <source>
        <strain evidence="5">42_110</strain>
    </source>
</reference>
<sequence length="140" mass="16435">MSNIPSKDISKPTLSIYNTLTSQLLNDIYNKFDNIFSTKKNQNKIDLNLNKQRNQNNQDKIDLDLNNNVITCRIENIGEYVINKQPSIYEIWLSSPISGPSKYKLKMDNNFKNKHTWLSKCNKNIINQLNREIEQIEKMV</sequence>
<organism evidence="4 5">
    <name type="scientific">Spraguea lophii (strain 42_110)</name>
    <name type="common">Microsporidian parasite</name>
    <dbReference type="NCBI Taxonomy" id="1358809"/>
    <lineage>
        <taxon>Eukaryota</taxon>
        <taxon>Fungi</taxon>
        <taxon>Fungi incertae sedis</taxon>
        <taxon>Microsporidia</taxon>
        <taxon>Spragueidae</taxon>
        <taxon>Spraguea</taxon>
    </lineage>
</organism>
<dbReference type="SMART" id="SM01219">
    <property type="entry name" value="Frataxin_Cyay"/>
    <property type="match status" value="1"/>
</dbReference>
<dbReference type="Proteomes" id="UP000014978">
    <property type="component" value="Unassembled WGS sequence"/>
</dbReference>
<dbReference type="GO" id="GO:0006826">
    <property type="term" value="P:iron ion transport"/>
    <property type="evidence" value="ECO:0007669"/>
    <property type="project" value="UniProtKB-KW"/>
</dbReference>
<keyword evidence="2" id="KW-0813">Transport</keyword>
<comment type="similarity">
    <text evidence="1">Belongs to the frataxin family.</text>
</comment>
<dbReference type="VEuPathDB" id="MicrosporidiaDB:SLOPH_2299"/>
<dbReference type="GO" id="GO:0016226">
    <property type="term" value="P:iron-sulfur cluster assembly"/>
    <property type="evidence" value="ECO:0007669"/>
    <property type="project" value="InterPro"/>
</dbReference>
<dbReference type="GO" id="GO:0004322">
    <property type="term" value="F:ferroxidase activity"/>
    <property type="evidence" value="ECO:0007669"/>
    <property type="project" value="TreeGrafter"/>
</dbReference>
<dbReference type="GO" id="GO:0005739">
    <property type="term" value="C:mitochondrion"/>
    <property type="evidence" value="ECO:0007669"/>
    <property type="project" value="TreeGrafter"/>
</dbReference>
<dbReference type="STRING" id="1358809.S7WAE7"/>
<name>S7WAE7_SPRLO</name>
<evidence type="ECO:0000313" key="5">
    <source>
        <dbReference type="Proteomes" id="UP000014978"/>
    </source>
</evidence>
<dbReference type="AlphaFoldDB" id="S7WAE7"/>
<dbReference type="GO" id="GO:0006879">
    <property type="term" value="P:intracellular iron ion homeostasis"/>
    <property type="evidence" value="ECO:0007669"/>
    <property type="project" value="TreeGrafter"/>
</dbReference>
<evidence type="ECO:0000313" key="4">
    <source>
        <dbReference type="EMBL" id="EPR79861.1"/>
    </source>
</evidence>
<dbReference type="GO" id="GO:0034986">
    <property type="term" value="F:iron chaperone activity"/>
    <property type="evidence" value="ECO:0007669"/>
    <property type="project" value="TreeGrafter"/>
</dbReference>
<dbReference type="PANTHER" id="PTHR16821:SF2">
    <property type="entry name" value="FRATAXIN, MITOCHONDRIAL"/>
    <property type="match status" value="1"/>
</dbReference>
<dbReference type="PANTHER" id="PTHR16821">
    <property type="entry name" value="FRATAXIN"/>
    <property type="match status" value="1"/>
</dbReference>
<dbReference type="InterPro" id="IPR020895">
    <property type="entry name" value="Frataxin_CS"/>
</dbReference>
<keyword evidence="5" id="KW-1185">Reference proteome</keyword>
<dbReference type="PROSITE" id="PS01344">
    <property type="entry name" value="FRATAXIN_1"/>
    <property type="match status" value="1"/>
</dbReference>
<dbReference type="InterPro" id="IPR036524">
    <property type="entry name" value="Frataxin/CyaY_sf"/>
</dbReference>
<keyword evidence="2" id="KW-0406">Ion transport</keyword>
<comment type="caution">
    <text evidence="4">The sequence shown here is derived from an EMBL/GenBank/DDBJ whole genome shotgun (WGS) entry which is preliminary data.</text>
</comment>
<dbReference type="GO" id="GO:0008198">
    <property type="term" value="F:ferrous iron binding"/>
    <property type="evidence" value="ECO:0007669"/>
    <property type="project" value="TreeGrafter"/>
</dbReference>
<evidence type="ECO:0000256" key="3">
    <source>
        <dbReference type="ARBA" id="ARBA00023004"/>
    </source>
</evidence>
<dbReference type="HOGENOM" id="CLU_080880_4_2_1"/>
<dbReference type="GO" id="GO:0051537">
    <property type="term" value="F:2 iron, 2 sulfur cluster binding"/>
    <property type="evidence" value="ECO:0007669"/>
    <property type="project" value="TreeGrafter"/>
</dbReference>
<gene>
    <name evidence="4" type="ORF">SLOPH_2299</name>
</gene>
<protein>
    <submittedName>
        <fullName evidence="4">Frataxin</fullName>
    </submittedName>
</protein>
<dbReference type="Pfam" id="PF01491">
    <property type="entry name" value="Frataxin_Cyay"/>
    <property type="match status" value="1"/>
</dbReference>
<evidence type="ECO:0000256" key="2">
    <source>
        <dbReference type="ARBA" id="ARBA00022496"/>
    </source>
</evidence>
<dbReference type="OrthoDB" id="1897642at2759"/>